<keyword evidence="3" id="KW-1185">Reference proteome</keyword>
<organism evidence="2 3">
    <name type="scientific">Polarella glacialis</name>
    <name type="common">Dinoflagellate</name>
    <dbReference type="NCBI Taxonomy" id="89957"/>
    <lineage>
        <taxon>Eukaryota</taxon>
        <taxon>Sar</taxon>
        <taxon>Alveolata</taxon>
        <taxon>Dinophyceae</taxon>
        <taxon>Suessiales</taxon>
        <taxon>Suessiaceae</taxon>
        <taxon>Polarella</taxon>
    </lineage>
</organism>
<sequence>MAQSSAVAPPQILRQPPDPPASAAASGHMGQTHGCRQDRGRRHQVSAASLLASLAAASVGSR</sequence>
<proteinExistence type="predicted"/>
<evidence type="ECO:0000256" key="1">
    <source>
        <dbReference type="SAM" id="MobiDB-lite"/>
    </source>
</evidence>
<reference evidence="2" key="1">
    <citation type="submission" date="2021-02" db="EMBL/GenBank/DDBJ databases">
        <authorList>
            <person name="Dougan E. K."/>
            <person name="Rhodes N."/>
            <person name="Thang M."/>
            <person name="Chan C."/>
        </authorList>
    </citation>
    <scope>NUCLEOTIDE SEQUENCE</scope>
</reference>
<protein>
    <submittedName>
        <fullName evidence="2">Uncharacterized protein</fullName>
    </submittedName>
</protein>
<dbReference type="Proteomes" id="UP000654075">
    <property type="component" value="Unassembled WGS sequence"/>
</dbReference>
<gene>
    <name evidence="2" type="ORF">PGLA1383_LOCUS56376</name>
</gene>
<evidence type="ECO:0000313" key="2">
    <source>
        <dbReference type="EMBL" id="CAE8641783.1"/>
    </source>
</evidence>
<dbReference type="EMBL" id="CAJNNV010033003">
    <property type="protein sequence ID" value="CAE8641783.1"/>
    <property type="molecule type" value="Genomic_DNA"/>
</dbReference>
<dbReference type="AlphaFoldDB" id="A0A813HVM2"/>
<comment type="caution">
    <text evidence="2">The sequence shown here is derived from an EMBL/GenBank/DDBJ whole genome shotgun (WGS) entry which is preliminary data.</text>
</comment>
<feature type="non-terminal residue" evidence="2">
    <location>
        <position position="1"/>
    </location>
</feature>
<accession>A0A813HVM2</accession>
<feature type="region of interest" description="Disordered" evidence="1">
    <location>
        <begin position="1"/>
        <end position="44"/>
    </location>
</feature>
<name>A0A813HVM2_POLGL</name>
<feature type="compositionally biased region" description="Low complexity" evidence="1">
    <location>
        <begin position="9"/>
        <end position="26"/>
    </location>
</feature>
<evidence type="ECO:0000313" key="3">
    <source>
        <dbReference type="Proteomes" id="UP000654075"/>
    </source>
</evidence>